<protein>
    <recommendedName>
        <fullName evidence="3">Response regulatory domain-containing protein</fullName>
    </recommendedName>
</protein>
<feature type="modified residue" description="4-aspartylphosphate" evidence="2">
    <location>
        <position position="51"/>
    </location>
</feature>
<dbReference type="SMART" id="SM00448">
    <property type="entry name" value="REC"/>
    <property type="match status" value="1"/>
</dbReference>
<dbReference type="InterPro" id="IPR001789">
    <property type="entry name" value="Sig_transdc_resp-reg_receiver"/>
</dbReference>
<dbReference type="PANTHER" id="PTHR44591:SF3">
    <property type="entry name" value="RESPONSE REGULATORY DOMAIN-CONTAINING PROTEIN"/>
    <property type="match status" value="1"/>
</dbReference>
<dbReference type="RefSeq" id="WP_021168389.1">
    <property type="nucleotide sequence ID" value="NZ_CTRP01000011.1"/>
</dbReference>
<keyword evidence="5" id="KW-1185">Reference proteome</keyword>
<dbReference type="Gene3D" id="3.40.50.2300">
    <property type="match status" value="1"/>
</dbReference>
<dbReference type="CDD" id="cd00156">
    <property type="entry name" value="REC"/>
    <property type="match status" value="1"/>
</dbReference>
<dbReference type="SUPFAM" id="SSF52172">
    <property type="entry name" value="CheY-like"/>
    <property type="match status" value="1"/>
</dbReference>
<dbReference type="Pfam" id="PF00072">
    <property type="entry name" value="Response_reg"/>
    <property type="match status" value="1"/>
</dbReference>
<evidence type="ECO:0000256" key="1">
    <source>
        <dbReference type="ARBA" id="ARBA00022553"/>
    </source>
</evidence>
<evidence type="ECO:0000259" key="3">
    <source>
        <dbReference type="PROSITE" id="PS50110"/>
    </source>
</evidence>
<name>A0A0U1KZ96_9FIRM</name>
<dbReference type="PANTHER" id="PTHR44591">
    <property type="entry name" value="STRESS RESPONSE REGULATOR PROTEIN 1"/>
    <property type="match status" value="1"/>
</dbReference>
<organism evidence="4 5">
    <name type="scientific">Sporomusa ovata</name>
    <dbReference type="NCBI Taxonomy" id="2378"/>
    <lineage>
        <taxon>Bacteria</taxon>
        <taxon>Bacillati</taxon>
        <taxon>Bacillota</taxon>
        <taxon>Negativicutes</taxon>
        <taxon>Selenomonadales</taxon>
        <taxon>Sporomusaceae</taxon>
        <taxon>Sporomusa</taxon>
    </lineage>
</organism>
<gene>
    <name evidence="4" type="ORF">SpAn4DRAFT_3156</name>
</gene>
<dbReference type="InterPro" id="IPR011006">
    <property type="entry name" value="CheY-like_superfamily"/>
</dbReference>
<feature type="domain" description="Response regulatory" evidence="3">
    <location>
        <begin position="2"/>
        <end position="112"/>
    </location>
</feature>
<evidence type="ECO:0000256" key="2">
    <source>
        <dbReference type="PROSITE-ProRule" id="PRU00169"/>
    </source>
</evidence>
<dbReference type="Proteomes" id="UP000049855">
    <property type="component" value="Unassembled WGS sequence"/>
</dbReference>
<accession>A0A0U1KZ96</accession>
<evidence type="ECO:0000313" key="4">
    <source>
        <dbReference type="EMBL" id="CQR72696.1"/>
    </source>
</evidence>
<sequence length="127" mass="14188">MNILLVDDDAGSLLGMKFAIEMMGYTCDDCLSPLEAIEKYFPERHDVAVIDYQMPGLNGFEVLQKMRIKNPALKAIIISGCINIKAETEGQPYILLKKPLGDDFFQALKEIEISSMQAGTTLRENVE</sequence>
<proteinExistence type="predicted"/>
<reference evidence="5" key="1">
    <citation type="submission" date="2015-03" db="EMBL/GenBank/DDBJ databases">
        <authorList>
            <person name="Nijsse Bart"/>
        </authorList>
    </citation>
    <scope>NUCLEOTIDE SEQUENCE [LARGE SCALE GENOMIC DNA]</scope>
</reference>
<evidence type="ECO:0000313" key="5">
    <source>
        <dbReference type="Proteomes" id="UP000049855"/>
    </source>
</evidence>
<dbReference type="PROSITE" id="PS50110">
    <property type="entry name" value="RESPONSE_REGULATORY"/>
    <property type="match status" value="1"/>
</dbReference>
<dbReference type="InterPro" id="IPR050595">
    <property type="entry name" value="Bact_response_regulator"/>
</dbReference>
<keyword evidence="1 2" id="KW-0597">Phosphoprotein</keyword>
<dbReference type="EMBL" id="CTRP01000011">
    <property type="protein sequence ID" value="CQR72696.1"/>
    <property type="molecule type" value="Genomic_DNA"/>
</dbReference>
<dbReference type="AlphaFoldDB" id="A0A0U1KZ96"/>
<dbReference type="GO" id="GO:0000160">
    <property type="term" value="P:phosphorelay signal transduction system"/>
    <property type="evidence" value="ECO:0007669"/>
    <property type="project" value="InterPro"/>
</dbReference>